<evidence type="ECO:0000256" key="9">
    <source>
        <dbReference type="SAM" id="MobiDB-lite"/>
    </source>
</evidence>
<dbReference type="InterPro" id="IPR011009">
    <property type="entry name" value="Kinase-like_dom_sf"/>
</dbReference>
<feature type="transmembrane region" description="Helical" evidence="10">
    <location>
        <begin position="305"/>
        <end position="327"/>
    </location>
</feature>
<comment type="caution">
    <text evidence="12">The sequence shown here is derived from an EMBL/GenBank/DDBJ whole genome shotgun (WGS) entry which is preliminary data.</text>
</comment>
<keyword evidence="2" id="KW-0597">Phosphoprotein</keyword>
<evidence type="ECO:0000256" key="7">
    <source>
        <dbReference type="ARBA" id="ARBA00022989"/>
    </source>
</evidence>
<dbReference type="Gene3D" id="3.30.200.20">
    <property type="entry name" value="Phosphorylase Kinase, domain 1"/>
    <property type="match status" value="1"/>
</dbReference>
<reference evidence="12 13" key="1">
    <citation type="journal article" date="2023" name="G3 (Bethesda)">
        <title>A haplotype-resolved chromosome-scale genome for Quercus rubra L. provides insights into the genetics of adaptive traits for red oak species.</title>
        <authorList>
            <person name="Kapoor B."/>
            <person name="Jenkins J."/>
            <person name="Schmutz J."/>
            <person name="Zhebentyayeva T."/>
            <person name="Kuelheim C."/>
            <person name="Coggeshall M."/>
            <person name="Heim C."/>
            <person name="Lasky J.R."/>
            <person name="Leites L."/>
            <person name="Islam-Faridi N."/>
            <person name="Romero-Severson J."/>
            <person name="DeLeo V.L."/>
            <person name="Lucas S.M."/>
            <person name="Lazic D."/>
            <person name="Gailing O."/>
            <person name="Carlson J."/>
            <person name="Staton M."/>
        </authorList>
    </citation>
    <scope>NUCLEOTIDE SEQUENCE [LARGE SCALE GENOMIC DNA]</scope>
    <source>
        <strain evidence="12">Pseudo-F2</strain>
    </source>
</reference>
<evidence type="ECO:0000256" key="6">
    <source>
        <dbReference type="ARBA" id="ARBA00022737"/>
    </source>
</evidence>
<dbReference type="Gene3D" id="1.10.510.10">
    <property type="entry name" value="Transferase(Phosphotransferase) domain 1"/>
    <property type="match status" value="1"/>
</dbReference>
<evidence type="ECO:0000256" key="2">
    <source>
        <dbReference type="ARBA" id="ARBA00022553"/>
    </source>
</evidence>
<feature type="domain" description="Protein kinase" evidence="11">
    <location>
        <begin position="416"/>
        <end position="680"/>
    </location>
</feature>
<evidence type="ECO:0000313" key="12">
    <source>
        <dbReference type="EMBL" id="KAK4584705.1"/>
    </source>
</evidence>
<dbReference type="InterPro" id="IPR000719">
    <property type="entry name" value="Prot_kinase_dom"/>
</dbReference>
<feature type="compositionally biased region" description="Polar residues" evidence="9">
    <location>
        <begin position="280"/>
        <end position="290"/>
    </location>
</feature>
<comment type="subcellular location">
    <subcellularLocation>
        <location evidence="1">Membrane</location>
        <topology evidence="1">Single-pass membrane protein</topology>
    </subcellularLocation>
</comment>
<name>A0AAN7F3L4_QUERU</name>
<dbReference type="InterPro" id="IPR001611">
    <property type="entry name" value="Leu-rich_rpt"/>
</dbReference>
<dbReference type="SUPFAM" id="SSF52058">
    <property type="entry name" value="L domain-like"/>
    <property type="match status" value="1"/>
</dbReference>
<dbReference type="FunFam" id="3.80.10.10:FF:000722">
    <property type="entry name" value="Leucine-rich repeat receptor-like protein kinase"/>
    <property type="match status" value="1"/>
</dbReference>
<evidence type="ECO:0000259" key="11">
    <source>
        <dbReference type="PROSITE" id="PS50011"/>
    </source>
</evidence>
<keyword evidence="5" id="KW-0732">Signal</keyword>
<keyword evidence="6" id="KW-0677">Repeat</keyword>
<dbReference type="FunFam" id="3.80.10.10:FF:002837">
    <property type="entry name" value="Probable inactive receptor kinase At5g67200"/>
    <property type="match status" value="1"/>
</dbReference>
<dbReference type="PANTHER" id="PTHR48007:SF50">
    <property type="entry name" value="PROTEIN KINASE DOMAIN-CONTAINING PROTEIN"/>
    <property type="match status" value="1"/>
</dbReference>
<protein>
    <recommendedName>
        <fullName evidence="11">Protein kinase domain-containing protein</fullName>
    </recommendedName>
</protein>
<dbReference type="GO" id="GO:0004672">
    <property type="term" value="F:protein kinase activity"/>
    <property type="evidence" value="ECO:0007669"/>
    <property type="project" value="InterPro"/>
</dbReference>
<keyword evidence="7 10" id="KW-1133">Transmembrane helix</keyword>
<evidence type="ECO:0000313" key="13">
    <source>
        <dbReference type="Proteomes" id="UP001324115"/>
    </source>
</evidence>
<evidence type="ECO:0000256" key="3">
    <source>
        <dbReference type="ARBA" id="ARBA00022614"/>
    </source>
</evidence>
<evidence type="ECO:0000256" key="8">
    <source>
        <dbReference type="ARBA" id="ARBA00023136"/>
    </source>
</evidence>
<dbReference type="GO" id="GO:0005524">
    <property type="term" value="F:ATP binding"/>
    <property type="evidence" value="ECO:0007669"/>
    <property type="project" value="InterPro"/>
</dbReference>
<keyword evidence="4 10" id="KW-0812">Transmembrane</keyword>
<keyword evidence="8 10" id="KW-0472">Membrane</keyword>
<gene>
    <name evidence="12" type="ORF">RGQ29_022424</name>
</gene>
<dbReference type="Gene3D" id="3.80.10.10">
    <property type="entry name" value="Ribonuclease Inhibitor"/>
    <property type="match status" value="2"/>
</dbReference>
<dbReference type="InterPro" id="IPR046959">
    <property type="entry name" value="PRK1-6/SRF4-like"/>
</dbReference>
<dbReference type="EMBL" id="JAXUIC010000006">
    <property type="protein sequence ID" value="KAK4584704.1"/>
    <property type="molecule type" value="Genomic_DNA"/>
</dbReference>
<dbReference type="InterPro" id="IPR001245">
    <property type="entry name" value="Ser-Thr/Tyr_kinase_cat_dom"/>
</dbReference>
<dbReference type="PROSITE" id="PS50011">
    <property type="entry name" value="PROTEIN_KINASE_DOM"/>
    <property type="match status" value="1"/>
</dbReference>
<organism evidence="12 13">
    <name type="scientific">Quercus rubra</name>
    <name type="common">Northern red oak</name>
    <name type="synonym">Quercus borealis</name>
    <dbReference type="NCBI Taxonomy" id="3512"/>
    <lineage>
        <taxon>Eukaryota</taxon>
        <taxon>Viridiplantae</taxon>
        <taxon>Streptophyta</taxon>
        <taxon>Embryophyta</taxon>
        <taxon>Tracheophyta</taxon>
        <taxon>Spermatophyta</taxon>
        <taxon>Magnoliopsida</taxon>
        <taxon>eudicotyledons</taxon>
        <taxon>Gunneridae</taxon>
        <taxon>Pentapetalae</taxon>
        <taxon>rosids</taxon>
        <taxon>fabids</taxon>
        <taxon>Fagales</taxon>
        <taxon>Fagaceae</taxon>
        <taxon>Quercus</taxon>
    </lineage>
</organism>
<feature type="compositionally biased region" description="Low complexity" evidence="9">
    <location>
        <begin position="266"/>
        <end position="279"/>
    </location>
</feature>
<feature type="region of interest" description="Disordered" evidence="9">
    <location>
        <begin position="256"/>
        <end position="302"/>
    </location>
</feature>
<keyword evidence="13" id="KW-1185">Reference proteome</keyword>
<evidence type="ECO:0000256" key="1">
    <source>
        <dbReference type="ARBA" id="ARBA00004167"/>
    </source>
</evidence>
<dbReference type="EMBL" id="JAXUIC010000006">
    <property type="protein sequence ID" value="KAK4584705.1"/>
    <property type="molecule type" value="Genomic_DNA"/>
</dbReference>
<dbReference type="AlphaFoldDB" id="A0AAN7F3L4"/>
<dbReference type="InterPro" id="IPR032675">
    <property type="entry name" value="LRR_dom_sf"/>
</dbReference>
<evidence type="ECO:0000256" key="10">
    <source>
        <dbReference type="SAM" id="Phobius"/>
    </source>
</evidence>
<dbReference type="SUPFAM" id="SSF56112">
    <property type="entry name" value="Protein kinase-like (PK-like)"/>
    <property type="match status" value="1"/>
</dbReference>
<dbReference type="GO" id="GO:0016020">
    <property type="term" value="C:membrane"/>
    <property type="evidence" value="ECO:0007669"/>
    <property type="project" value="UniProtKB-SubCell"/>
</dbReference>
<keyword evidence="3" id="KW-0433">Leucine-rich repeat</keyword>
<evidence type="ECO:0000256" key="5">
    <source>
        <dbReference type="ARBA" id="ARBA00022729"/>
    </source>
</evidence>
<evidence type="ECO:0000256" key="4">
    <source>
        <dbReference type="ARBA" id="ARBA00022692"/>
    </source>
</evidence>
<dbReference type="Pfam" id="PF07714">
    <property type="entry name" value="PK_Tyr_Ser-Thr"/>
    <property type="match status" value="1"/>
</dbReference>
<dbReference type="Pfam" id="PF00560">
    <property type="entry name" value="LRR_1"/>
    <property type="match status" value="1"/>
</dbReference>
<feature type="region of interest" description="Disordered" evidence="9">
    <location>
        <begin position="332"/>
        <end position="375"/>
    </location>
</feature>
<dbReference type="PANTHER" id="PTHR48007">
    <property type="entry name" value="LEUCINE-RICH REPEAT RECEPTOR-LIKE PROTEIN KINASE PXC1"/>
    <property type="match status" value="1"/>
</dbReference>
<proteinExistence type="predicted"/>
<dbReference type="Proteomes" id="UP001324115">
    <property type="component" value="Unassembled WGS sequence"/>
</dbReference>
<sequence>MPFTRTTPLLSLLIIFCYLSTVIVTVHCAATSKSLPLVTPTANLILPSDAVSLLAFKTKADLDNKLLYELHERFDYCQWQGVKCAQGRVVHLILQGFGLRGEFAPDTLTRLNQLRVLTLTNNSLSGPIPDLSLLVNLKSLFLDQNSFSSSFPPSILLLFSLQVLDLSHNNFTGPIPCGLNELDRLSSLRLDSNGFNGSLPPLNQSTLQVFNVSANNLTGSIPVTPTLLRFDTTSFQSNPNLCGEIINKACQSRTHFFDSPKPNNDTSPSAAATTTTTTPLGQSAESQSGMLISPPSPKKHKSTGLILGSSIGVSLLIASLLFAFGLVKNKKSTTSDTNAKSPDQNLKTSTTTSFEAANSNATPPPNSTAAQAQQAEENDIVLQLRKSDELRRVQKSGNLVFCGGEAQVYNLEMLMRASAELLGRGTVGTTYKAVLDNELSLTVKRMDANKTAITSSQVFDQHMADVGRLRHPNLVPIRAYFQAKGERLVIYDYQPNGSLFSLIHGSRSTRAKSLHWTSCLKIAEDVAQGLAYIHQVSRLIHGNLKSSNVLLGADFEACVTDYCLAVLVDPSNEDPDSAGYKAPETRRSNSRATLKSDVYSFGILLLELLTSKHPSQHPFLVPTDVPNWVRAMREDDGVEDNRLGMLTEVACICSVTSPEQRPAMWQVLKMIQEIKENVMVEENSSLESS</sequence>
<accession>A0AAN7F3L4</accession>